<feature type="transmembrane region" description="Helical" evidence="1">
    <location>
        <begin position="248"/>
        <end position="271"/>
    </location>
</feature>
<feature type="transmembrane region" description="Helical" evidence="1">
    <location>
        <begin position="56"/>
        <end position="78"/>
    </location>
</feature>
<dbReference type="Proteomes" id="UP001153365">
    <property type="component" value="Unassembled WGS sequence"/>
</dbReference>
<dbReference type="AlphaFoldDB" id="A0AAV0AKI8"/>
<evidence type="ECO:0000313" key="3">
    <source>
        <dbReference type="Proteomes" id="UP001153365"/>
    </source>
</evidence>
<evidence type="ECO:0000313" key="2">
    <source>
        <dbReference type="EMBL" id="CAH7667844.1"/>
    </source>
</evidence>
<organism evidence="2 3">
    <name type="scientific">Phakopsora pachyrhizi</name>
    <name type="common">Asian soybean rust disease fungus</name>
    <dbReference type="NCBI Taxonomy" id="170000"/>
    <lineage>
        <taxon>Eukaryota</taxon>
        <taxon>Fungi</taxon>
        <taxon>Dikarya</taxon>
        <taxon>Basidiomycota</taxon>
        <taxon>Pucciniomycotina</taxon>
        <taxon>Pucciniomycetes</taxon>
        <taxon>Pucciniales</taxon>
        <taxon>Phakopsoraceae</taxon>
        <taxon>Phakopsora</taxon>
    </lineage>
</organism>
<gene>
    <name evidence="2" type="ORF">PPACK8108_LOCUS2278</name>
</gene>
<name>A0AAV0AKI8_PHAPC</name>
<keyword evidence="1" id="KW-1133">Transmembrane helix</keyword>
<protein>
    <submittedName>
        <fullName evidence="2">Uncharacterized protein</fullName>
    </submittedName>
</protein>
<keyword evidence="3" id="KW-1185">Reference proteome</keyword>
<comment type="caution">
    <text evidence="2">The sequence shown here is derived from an EMBL/GenBank/DDBJ whole genome shotgun (WGS) entry which is preliminary data.</text>
</comment>
<evidence type="ECO:0000256" key="1">
    <source>
        <dbReference type="SAM" id="Phobius"/>
    </source>
</evidence>
<feature type="transmembrane region" description="Helical" evidence="1">
    <location>
        <begin position="283"/>
        <end position="302"/>
    </location>
</feature>
<feature type="transmembrane region" description="Helical" evidence="1">
    <location>
        <begin position="219"/>
        <end position="241"/>
    </location>
</feature>
<sequence>MYLNSIAHSPESFHPFDRRQLVSSYGGGDGTILSGMLDYTIHARILGLNPTMPNDLIASMLFAIFFGILVGGCVYVGIDKRYRNFSVFTLFGASVFSFLGFAIRAGISNSIRPSRLSFIAECIFFIIAQILLLDTWVMRSRDELIDFLEYKLKIDLSGKKARDSIAGMIFNSETRFAFFSRLVLLPICLILYVAGYFMIPDPANGIPSDSSSRLRGVSSFLLVFLLTTMNFVMILSACVNLPPWIPQVVLFGTSAMLWIPALYSFCLVAVVIDSSPVVRSKTFFYFGFGVGHGLAIIALLSMTRVEKIWSYRVGPEFSHEDGPPPPRS</sequence>
<feature type="transmembrane region" description="Helical" evidence="1">
    <location>
        <begin position="178"/>
        <end position="199"/>
    </location>
</feature>
<keyword evidence="1" id="KW-0812">Transmembrane</keyword>
<feature type="transmembrane region" description="Helical" evidence="1">
    <location>
        <begin position="115"/>
        <end position="133"/>
    </location>
</feature>
<reference evidence="2" key="1">
    <citation type="submission" date="2022-06" db="EMBL/GenBank/DDBJ databases">
        <authorList>
            <consortium name="SYNGENTA / RWTH Aachen University"/>
        </authorList>
    </citation>
    <scope>NUCLEOTIDE SEQUENCE</scope>
</reference>
<keyword evidence="1" id="KW-0472">Membrane</keyword>
<proteinExistence type="predicted"/>
<feature type="transmembrane region" description="Helical" evidence="1">
    <location>
        <begin position="85"/>
        <end position="103"/>
    </location>
</feature>
<accession>A0AAV0AKI8</accession>
<dbReference type="EMBL" id="CALTRL010000395">
    <property type="protein sequence ID" value="CAH7667844.1"/>
    <property type="molecule type" value="Genomic_DNA"/>
</dbReference>